<gene>
    <name evidence="8" type="primary">sctS</name>
    <name evidence="8" type="ORF">ELAC_0022</name>
</gene>
<evidence type="ECO:0000256" key="1">
    <source>
        <dbReference type="ARBA" id="ARBA00004651"/>
    </source>
</evidence>
<comment type="subcellular location">
    <subcellularLocation>
        <location evidence="1">Cell membrane</location>
        <topology evidence="1">Multi-pass membrane protein</topology>
    </subcellularLocation>
</comment>
<evidence type="ECO:0000313" key="9">
    <source>
        <dbReference type="Proteomes" id="UP000220251"/>
    </source>
</evidence>
<keyword evidence="5 7" id="KW-1133">Transmembrane helix</keyword>
<reference evidence="9" key="1">
    <citation type="submission" date="2015-06" db="EMBL/GenBank/DDBJ databases">
        <authorList>
            <person name="Bertelli C."/>
        </authorList>
    </citation>
    <scope>NUCLEOTIDE SEQUENCE [LARGE SCALE GENOMIC DNA]</scope>
    <source>
        <strain evidence="9">CRIB-30</strain>
    </source>
</reference>
<protein>
    <submittedName>
        <fullName evidence="8">Type III secretion inner membrane protein SctS</fullName>
    </submittedName>
</protein>
<dbReference type="AlphaFoldDB" id="A0A0H5DMN4"/>
<evidence type="ECO:0000313" key="8">
    <source>
        <dbReference type="EMBL" id="CRX37386.1"/>
    </source>
</evidence>
<name>A0A0H5DMN4_9BACT</name>
<evidence type="ECO:0000256" key="6">
    <source>
        <dbReference type="ARBA" id="ARBA00023136"/>
    </source>
</evidence>
<keyword evidence="9" id="KW-1185">Reference proteome</keyword>
<evidence type="ECO:0000256" key="5">
    <source>
        <dbReference type="ARBA" id="ARBA00022989"/>
    </source>
</evidence>
<organism evidence="8 9">
    <name type="scientific">Estrella lausannensis</name>
    <dbReference type="NCBI Taxonomy" id="483423"/>
    <lineage>
        <taxon>Bacteria</taxon>
        <taxon>Pseudomonadati</taxon>
        <taxon>Chlamydiota</taxon>
        <taxon>Chlamydiia</taxon>
        <taxon>Parachlamydiales</taxon>
        <taxon>Candidatus Criblamydiaceae</taxon>
        <taxon>Estrella</taxon>
    </lineage>
</organism>
<feature type="transmembrane region" description="Helical" evidence="7">
    <location>
        <begin position="12"/>
        <end position="39"/>
    </location>
</feature>
<dbReference type="GO" id="GO:0005886">
    <property type="term" value="C:plasma membrane"/>
    <property type="evidence" value="ECO:0007669"/>
    <property type="project" value="UniProtKB-SubCell"/>
</dbReference>
<evidence type="ECO:0000256" key="3">
    <source>
        <dbReference type="ARBA" id="ARBA00022475"/>
    </source>
</evidence>
<sequence>MFKSQVIELAYKGLLLILILSAPPILISMILGIMVAIFQAATQIQEQTLSFTIKLVAVILVLIVMGPWLGAYIMSFAKNIFLNFYQWSNASG</sequence>
<keyword evidence="6 7" id="KW-0472">Membrane</keyword>
<accession>A0A0H5DMN4</accession>
<dbReference type="PANTHER" id="PTHR34040:SF2">
    <property type="entry name" value="FLAGELLAR BIOSYNTHETIC PROTEIN FLIQ"/>
    <property type="match status" value="1"/>
</dbReference>
<dbReference type="InterPro" id="IPR002191">
    <property type="entry name" value="Bac_export_3"/>
</dbReference>
<dbReference type="Proteomes" id="UP000220251">
    <property type="component" value="Unassembled WGS sequence"/>
</dbReference>
<feature type="transmembrane region" description="Helical" evidence="7">
    <location>
        <begin position="51"/>
        <end position="74"/>
    </location>
</feature>
<dbReference type="NCBIfam" id="TIGR01403">
    <property type="entry name" value="fliQ_rel_III"/>
    <property type="match status" value="1"/>
</dbReference>
<evidence type="ECO:0000256" key="4">
    <source>
        <dbReference type="ARBA" id="ARBA00022692"/>
    </source>
</evidence>
<dbReference type="InterPro" id="IPR006306">
    <property type="entry name" value="T3SS_HrpO"/>
</dbReference>
<dbReference type="PIRSF" id="PIRSF004669">
    <property type="entry name" value="FliQ"/>
    <property type="match status" value="1"/>
</dbReference>
<dbReference type="Pfam" id="PF01313">
    <property type="entry name" value="Bac_export_3"/>
    <property type="match status" value="1"/>
</dbReference>
<keyword evidence="4 7" id="KW-0812">Transmembrane</keyword>
<keyword evidence="3" id="KW-1003">Cell membrane</keyword>
<evidence type="ECO:0000256" key="2">
    <source>
        <dbReference type="ARBA" id="ARBA00006156"/>
    </source>
</evidence>
<dbReference type="GO" id="GO:0009306">
    <property type="term" value="P:protein secretion"/>
    <property type="evidence" value="ECO:0007669"/>
    <property type="project" value="InterPro"/>
</dbReference>
<dbReference type="RefSeq" id="WP_098037243.1">
    <property type="nucleotide sequence ID" value="NZ_CWGJ01000001.1"/>
</dbReference>
<dbReference type="PRINTS" id="PR00952">
    <property type="entry name" value="TYPE3IMQPROT"/>
</dbReference>
<proteinExistence type="inferred from homology"/>
<comment type="similarity">
    <text evidence="2">Belongs to the FliQ/MopD/SpaQ family.</text>
</comment>
<dbReference type="EMBL" id="CWGJ01000001">
    <property type="protein sequence ID" value="CRX37386.1"/>
    <property type="molecule type" value="Genomic_DNA"/>
</dbReference>
<evidence type="ECO:0000256" key="7">
    <source>
        <dbReference type="SAM" id="Phobius"/>
    </source>
</evidence>
<dbReference type="PANTHER" id="PTHR34040">
    <property type="entry name" value="FLAGELLAR BIOSYNTHETIC PROTEIN FLIQ"/>
    <property type="match status" value="1"/>
</dbReference>